<evidence type="ECO:0000256" key="4">
    <source>
        <dbReference type="ARBA" id="ARBA00023163"/>
    </source>
</evidence>
<dbReference type="InterPro" id="IPR015300">
    <property type="entry name" value="DNA-bd_pseudobarrel_sf"/>
</dbReference>
<dbReference type="OrthoDB" id="1915967at2759"/>
<evidence type="ECO:0000313" key="8">
    <source>
        <dbReference type="Proteomes" id="UP000595140"/>
    </source>
</evidence>
<dbReference type="Gene3D" id="2.40.330.10">
    <property type="entry name" value="DNA-binding pseudobarrel domain"/>
    <property type="match status" value="3"/>
</dbReference>
<keyword evidence="5" id="KW-0539">Nucleus</keyword>
<feature type="domain" description="TF-B3" evidence="6">
    <location>
        <begin position="273"/>
        <end position="385"/>
    </location>
</feature>
<reference evidence="7 8" key="1">
    <citation type="submission" date="2018-04" db="EMBL/GenBank/DDBJ databases">
        <authorList>
            <person name="Vogel A."/>
        </authorList>
    </citation>
    <scope>NUCLEOTIDE SEQUENCE [LARGE SCALE GENOMIC DNA]</scope>
</reference>
<evidence type="ECO:0000256" key="2">
    <source>
        <dbReference type="ARBA" id="ARBA00023015"/>
    </source>
</evidence>
<name>A0A484LJZ2_9ASTE</name>
<dbReference type="GO" id="GO:0005634">
    <property type="term" value="C:nucleus"/>
    <property type="evidence" value="ECO:0007669"/>
    <property type="project" value="UniProtKB-SubCell"/>
</dbReference>
<keyword evidence="2" id="KW-0805">Transcription regulation</keyword>
<evidence type="ECO:0000256" key="1">
    <source>
        <dbReference type="ARBA" id="ARBA00004123"/>
    </source>
</evidence>
<protein>
    <recommendedName>
        <fullName evidence="6">TF-B3 domain-containing protein</fullName>
    </recommendedName>
</protein>
<dbReference type="CDD" id="cd10017">
    <property type="entry name" value="B3_DNA"/>
    <property type="match status" value="2"/>
</dbReference>
<feature type="domain" description="TF-B3" evidence="6">
    <location>
        <begin position="152"/>
        <end position="257"/>
    </location>
</feature>
<evidence type="ECO:0000313" key="7">
    <source>
        <dbReference type="EMBL" id="VFQ76298.1"/>
    </source>
</evidence>
<dbReference type="InterPro" id="IPR051442">
    <property type="entry name" value="B3_domain"/>
</dbReference>
<dbReference type="SUPFAM" id="SSF101936">
    <property type="entry name" value="DNA-binding pseudobarrel domain"/>
    <property type="match status" value="3"/>
</dbReference>
<feature type="domain" description="TF-B3" evidence="6">
    <location>
        <begin position="20"/>
        <end position="124"/>
    </location>
</feature>
<dbReference type="GO" id="GO:0003677">
    <property type="term" value="F:DNA binding"/>
    <property type="evidence" value="ECO:0007669"/>
    <property type="project" value="UniProtKB-KW"/>
</dbReference>
<dbReference type="Proteomes" id="UP000595140">
    <property type="component" value="Unassembled WGS sequence"/>
</dbReference>
<evidence type="ECO:0000256" key="3">
    <source>
        <dbReference type="ARBA" id="ARBA00023125"/>
    </source>
</evidence>
<dbReference type="PANTHER" id="PTHR34269">
    <property type="entry name" value="TRANSCRIPTION FACTOR B3-DOMAIN FAMILY-RELATED"/>
    <property type="match status" value="1"/>
</dbReference>
<accession>A0A484LJZ2</accession>
<comment type="subcellular location">
    <subcellularLocation>
        <location evidence="1">Nucleus</location>
    </subcellularLocation>
</comment>
<evidence type="ECO:0000259" key="6">
    <source>
        <dbReference type="SMART" id="SM01019"/>
    </source>
</evidence>
<dbReference type="InterPro" id="IPR003340">
    <property type="entry name" value="B3_DNA-bd"/>
</dbReference>
<dbReference type="AlphaFoldDB" id="A0A484LJZ2"/>
<dbReference type="SMART" id="SM01019">
    <property type="entry name" value="B3"/>
    <property type="match status" value="3"/>
</dbReference>
<dbReference type="PANTHER" id="PTHR34269:SF3">
    <property type="entry name" value="TF-B3 DOMAIN-CONTAINING PROTEIN"/>
    <property type="match status" value="1"/>
</dbReference>
<sequence>MRRTMCYNDVPEVVGEQWPIKKALTLSDVDITHPFLTLSRQQVENHIVVHMDPQQQEMLRSQGHVDFNGQDDDTGEVYSMKLKWRGSYYNLIGKWGKVVRTKGLGVGHEVKIRWDNGILHFSVPLQHLAMMVMPVQMVVRPPPPVVGNPWPIKKVLTLSDVDINHPFLPLPRQQVGDHILAHWTPQQQEQLKNEEQAVVNARDYDTGEVYQMKIKPKGNSYNLVGKWGAVIRQKGLGVGDEIRICWADDCLCFSVPQEHCSATQSSMVDNWPIKKALTLSDVDTTHPFLTLPGKAVEDYILFYWTPQDKEELRNARQMDVNGQDDDTGNFYLMKLRWRGSYYNLIGKWGKIIRAKGLRIGMEIRLRWVNKCLHFSVPEVLGVPLNV</sequence>
<dbReference type="EMBL" id="OOIL02001523">
    <property type="protein sequence ID" value="VFQ76298.1"/>
    <property type="molecule type" value="Genomic_DNA"/>
</dbReference>
<proteinExistence type="predicted"/>
<evidence type="ECO:0000256" key="5">
    <source>
        <dbReference type="ARBA" id="ARBA00023242"/>
    </source>
</evidence>
<gene>
    <name evidence="7" type="ORF">CCAM_LOCUS18074</name>
</gene>
<keyword evidence="8" id="KW-1185">Reference proteome</keyword>
<organism evidence="7 8">
    <name type="scientific">Cuscuta campestris</name>
    <dbReference type="NCBI Taxonomy" id="132261"/>
    <lineage>
        <taxon>Eukaryota</taxon>
        <taxon>Viridiplantae</taxon>
        <taxon>Streptophyta</taxon>
        <taxon>Embryophyta</taxon>
        <taxon>Tracheophyta</taxon>
        <taxon>Spermatophyta</taxon>
        <taxon>Magnoliopsida</taxon>
        <taxon>eudicotyledons</taxon>
        <taxon>Gunneridae</taxon>
        <taxon>Pentapetalae</taxon>
        <taxon>asterids</taxon>
        <taxon>lamiids</taxon>
        <taxon>Solanales</taxon>
        <taxon>Convolvulaceae</taxon>
        <taxon>Cuscuteae</taxon>
        <taxon>Cuscuta</taxon>
        <taxon>Cuscuta subgen. Grammica</taxon>
        <taxon>Cuscuta sect. Cleistogrammica</taxon>
    </lineage>
</organism>
<keyword evidence="4" id="KW-0804">Transcription</keyword>
<keyword evidence="3" id="KW-0238">DNA-binding</keyword>